<feature type="domain" description="Pyridoxamine 5'-phosphate oxidase N-terminal" evidence="1">
    <location>
        <begin position="3"/>
        <end position="91"/>
    </location>
</feature>
<feature type="non-terminal residue" evidence="2">
    <location>
        <position position="1"/>
    </location>
</feature>
<gene>
    <name evidence="2" type="ORF">KC678_03105</name>
</gene>
<dbReference type="EMBL" id="JAGQLJ010000063">
    <property type="protein sequence ID" value="MCA9381230.1"/>
    <property type="molecule type" value="Genomic_DNA"/>
</dbReference>
<dbReference type="Proteomes" id="UP000775877">
    <property type="component" value="Unassembled WGS sequence"/>
</dbReference>
<name>A0A955L1P6_9BACT</name>
<dbReference type="Gene3D" id="2.30.110.10">
    <property type="entry name" value="Electron Transport, Fmn-binding Protein, Chain A"/>
    <property type="match status" value="1"/>
</dbReference>
<dbReference type="SUPFAM" id="SSF50475">
    <property type="entry name" value="FMN-binding split barrel"/>
    <property type="match status" value="1"/>
</dbReference>
<reference evidence="2" key="1">
    <citation type="submission" date="2020-04" db="EMBL/GenBank/DDBJ databases">
        <authorList>
            <person name="Zhang T."/>
        </authorList>
    </citation>
    <scope>NUCLEOTIDE SEQUENCE</scope>
    <source>
        <strain evidence="2">HKST-UBA13</strain>
    </source>
</reference>
<dbReference type="AlphaFoldDB" id="A0A955L1P6"/>
<reference evidence="2" key="2">
    <citation type="journal article" date="2021" name="Microbiome">
        <title>Successional dynamics and alternative stable states in a saline activated sludge microbial community over 9 years.</title>
        <authorList>
            <person name="Wang Y."/>
            <person name="Ye J."/>
            <person name="Ju F."/>
            <person name="Liu L."/>
            <person name="Boyd J.A."/>
            <person name="Deng Y."/>
            <person name="Parks D.H."/>
            <person name="Jiang X."/>
            <person name="Yin X."/>
            <person name="Woodcroft B.J."/>
            <person name="Tyson G.W."/>
            <person name="Hugenholtz P."/>
            <person name="Polz M.F."/>
            <person name="Zhang T."/>
        </authorList>
    </citation>
    <scope>NUCLEOTIDE SEQUENCE</scope>
    <source>
        <strain evidence="2">HKST-UBA13</strain>
    </source>
</reference>
<comment type="caution">
    <text evidence="2">The sequence shown here is derived from an EMBL/GenBank/DDBJ whole genome shotgun (WGS) entry which is preliminary data.</text>
</comment>
<proteinExistence type="predicted"/>
<dbReference type="InterPro" id="IPR012349">
    <property type="entry name" value="Split_barrel_FMN-bd"/>
</dbReference>
<protein>
    <submittedName>
        <fullName evidence="2">Pyridoxamine 5'-phosphate oxidase family protein</fullName>
    </submittedName>
</protein>
<evidence type="ECO:0000313" key="3">
    <source>
        <dbReference type="Proteomes" id="UP000775877"/>
    </source>
</evidence>
<evidence type="ECO:0000259" key="1">
    <source>
        <dbReference type="Pfam" id="PF01243"/>
    </source>
</evidence>
<organism evidence="2 3">
    <name type="scientific">Candidatus Dojkabacteria bacterium</name>
    <dbReference type="NCBI Taxonomy" id="2099670"/>
    <lineage>
        <taxon>Bacteria</taxon>
        <taxon>Candidatus Dojkabacteria</taxon>
    </lineage>
</organism>
<evidence type="ECO:0000313" key="2">
    <source>
        <dbReference type="EMBL" id="MCA9381230.1"/>
    </source>
</evidence>
<sequence>DFTLYFMTHKDSCKAKALIDNPQISLSIWEKHKMLVQVDGNVEEIENQGHVEKYLDKLAEVSAKDPEFWPPLLKVKGNGYTVFKIIPKWLRSMDLEGDEMKQKESPFTEITFE</sequence>
<dbReference type="InterPro" id="IPR011576">
    <property type="entry name" value="Pyridox_Oxase_N"/>
</dbReference>
<accession>A0A955L1P6</accession>
<dbReference type="Pfam" id="PF01243">
    <property type="entry name" value="PNPOx_N"/>
    <property type="match status" value="1"/>
</dbReference>